<keyword evidence="5" id="KW-0508">mRNA splicing</keyword>
<keyword evidence="3" id="KW-0507">mRNA processing</keyword>
<evidence type="ECO:0000313" key="12">
    <source>
        <dbReference type="Proteomes" id="UP000094444"/>
    </source>
</evidence>
<dbReference type="AlphaFoldDB" id="A0A2P5HHL3"/>
<dbReference type="Gene3D" id="1.25.40.90">
    <property type="match status" value="1"/>
</dbReference>
<feature type="region of interest" description="Disordered" evidence="8">
    <location>
        <begin position="196"/>
        <end position="230"/>
    </location>
</feature>
<dbReference type="InterPro" id="IPR000504">
    <property type="entry name" value="RRM_dom"/>
</dbReference>
<dbReference type="STRING" id="158607.A0A2P5HHL3"/>
<keyword evidence="6" id="KW-0539">Nucleus</keyword>
<dbReference type="Pfam" id="PF00076">
    <property type="entry name" value="RRM_1"/>
    <property type="match status" value="1"/>
</dbReference>
<dbReference type="FunFam" id="1.25.40.90:FF:000026">
    <property type="entry name" value="RNA binding protein Nrd1"/>
    <property type="match status" value="1"/>
</dbReference>
<evidence type="ECO:0008006" key="13">
    <source>
        <dbReference type="Google" id="ProtNLM"/>
    </source>
</evidence>
<evidence type="ECO:0000259" key="10">
    <source>
        <dbReference type="PROSITE" id="PS51391"/>
    </source>
</evidence>
<feature type="compositionally biased region" description="Polar residues" evidence="8">
    <location>
        <begin position="332"/>
        <end position="343"/>
    </location>
</feature>
<dbReference type="SUPFAM" id="SSF48464">
    <property type="entry name" value="ENTH/VHS domain"/>
    <property type="match status" value="1"/>
</dbReference>
<dbReference type="GO" id="GO:0010629">
    <property type="term" value="P:negative regulation of gene expression"/>
    <property type="evidence" value="ECO:0007669"/>
    <property type="project" value="UniProtKB-ARBA"/>
</dbReference>
<feature type="region of interest" description="Disordered" evidence="8">
    <location>
        <begin position="332"/>
        <end position="439"/>
    </location>
</feature>
<evidence type="ECO:0000256" key="8">
    <source>
        <dbReference type="SAM" id="MobiDB-lite"/>
    </source>
</evidence>
<dbReference type="CDD" id="cd16984">
    <property type="entry name" value="CID_Nrd1_like"/>
    <property type="match status" value="1"/>
</dbReference>
<feature type="region of interest" description="Disordered" evidence="8">
    <location>
        <begin position="595"/>
        <end position="705"/>
    </location>
</feature>
<evidence type="ECO:0000256" key="2">
    <source>
        <dbReference type="ARBA" id="ARBA00022553"/>
    </source>
</evidence>
<feature type="domain" description="CID" evidence="10">
    <location>
        <begin position="1"/>
        <end position="154"/>
    </location>
</feature>
<evidence type="ECO:0000256" key="6">
    <source>
        <dbReference type="ARBA" id="ARBA00023242"/>
    </source>
</evidence>
<evidence type="ECO:0000256" key="1">
    <source>
        <dbReference type="ARBA" id="ARBA00004123"/>
    </source>
</evidence>
<evidence type="ECO:0000313" key="11">
    <source>
        <dbReference type="EMBL" id="POS69747.1"/>
    </source>
</evidence>
<dbReference type="SUPFAM" id="SSF54928">
    <property type="entry name" value="RNA-binding domain, RBD"/>
    <property type="match status" value="1"/>
</dbReference>
<dbReference type="Proteomes" id="UP000094444">
    <property type="component" value="Unassembled WGS sequence"/>
</dbReference>
<feature type="compositionally biased region" description="Basic and acidic residues" evidence="8">
    <location>
        <begin position="616"/>
        <end position="627"/>
    </location>
</feature>
<accession>A0A2P5HHL3</accession>
<dbReference type="Pfam" id="PF21380">
    <property type="entry name" value="Nrd1-Seb1_dom2"/>
    <property type="match status" value="1"/>
</dbReference>
<evidence type="ECO:0000256" key="7">
    <source>
        <dbReference type="PROSITE-ProRule" id="PRU00176"/>
    </source>
</evidence>
<name>A0A2P5HHL3_DIAHE</name>
<dbReference type="SMART" id="SM00360">
    <property type="entry name" value="RRM"/>
    <property type="match status" value="1"/>
</dbReference>
<feature type="compositionally biased region" description="Basic and acidic residues" evidence="8">
    <location>
        <begin position="386"/>
        <end position="421"/>
    </location>
</feature>
<evidence type="ECO:0000259" key="9">
    <source>
        <dbReference type="PROSITE" id="PS50102"/>
    </source>
</evidence>
<dbReference type="InterPro" id="IPR012677">
    <property type="entry name" value="Nucleotide-bd_a/b_plait_sf"/>
</dbReference>
<keyword evidence="3" id="KW-0747">Spliceosome</keyword>
<feature type="compositionally biased region" description="Low complexity" evidence="8">
    <location>
        <begin position="196"/>
        <end position="219"/>
    </location>
</feature>
<feature type="region of interest" description="Disordered" evidence="8">
    <location>
        <begin position="140"/>
        <end position="181"/>
    </location>
</feature>
<evidence type="ECO:0000256" key="4">
    <source>
        <dbReference type="ARBA" id="ARBA00022884"/>
    </source>
</evidence>
<dbReference type="PANTHER" id="PTHR14089:SF2">
    <property type="entry name" value="PRE-MRNA-SPLICING FACTOR CWC2"/>
    <property type="match status" value="1"/>
</dbReference>
<dbReference type="SMART" id="SM00582">
    <property type="entry name" value="RPR"/>
    <property type="match status" value="1"/>
</dbReference>
<dbReference type="GO" id="GO:0006369">
    <property type="term" value="P:termination of RNA polymerase II transcription"/>
    <property type="evidence" value="ECO:0007669"/>
    <property type="project" value="UniProtKB-ARBA"/>
</dbReference>
<evidence type="ECO:0000256" key="5">
    <source>
        <dbReference type="ARBA" id="ARBA00023187"/>
    </source>
</evidence>
<dbReference type="GO" id="GO:0031124">
    <property type="term" value="P:mRNA 3'-end processing"/>
    <property type="evidence" value="ECO:0007669"/>
    <property type="project" value="UniProtKB-ARBA"/>
</dbReference>
<comment type="caution">
    <text evidence="11">The sequence shown here is derived from an EMBL/GenBank/DDBJ whole genome shotgun (WGS) entry which is preliminary data.</text>
</comment>
<dbReference type="GO" id="GO:0000974">
    <property type="term" value="C:Prp19 complex"/>
    <property type="evidence" value="ECO:0007669"/>
    <property type="project" value="TreeGrafter"/>
</dbReference>
<dbReference type="FunCoup" id="A0A2P5HHL3">
    <property type="interactions" value="219"/>
</dbReference>
<protein>
    <recommendedName>
        <fullName evidence="13">RNA binding protein Nrd1</fullName>
    </recommendedName>
</protein>
<proteinExistence type="predicted"/>
<dbReference type="GO" id="GO:0071007">
    <property type="term" value="C:U2-type catalytic step 2 spliceosome"/>
    <property type="evidence" value="ECO:0007669"/>
    <property type="project" value="TreeGrafter"/>
</dbReference>
<dbReference type="GO" id="GO:0017070">
    <property type="term" value="F:U6 snRNA binding"/>
    <property type="evidence" value="ECO:0007669"/>
    <property type="project" value="TreeGrafter"/>
</dbReference>
<dbReference type="GO" id="GO:0008380">
    <property type="term" value="P:RNA splicing"/>
    <property type="evidence" value="ECO:0007669"/>
    <property type="project" value="UniProtKB-KW"/>
</dbReference>
<dbReference type="InterPro" id="IPR008942">
    <property type="entry name" value="ENTH_VHS"/>
</dbReference>
<dbReference type="InterPro" id="IPR039171">
    <property type="entry name" value="Cwc2/Slt11"/>
</dbReference>
<dbReference type="InParanoid" id="A0A2P5HHL3"/>
<dbReference type="OrthoDB" id="79367at2759"/>
<evidence type="ECO:0000256" key="3">
    <source>
        <dbReference type="ARBA" id="ARBA00022728"/>
    </source>
</evidence>
<dbReference type="PROSITE" id="PS50102">
    <property type="entry name" value="RRM"/>
    <property type="match status" value="1"/>
</dbReference>
<dbReference type="EMBL" id="MAVT02002019">
    <property type="protein sequence ID" value="POS69747.1"/>
    <property type="molecule type" value="Genomic_DNA"/>
</dbReference>
<comment type="subcellular location">
    <subcellularLocation>
        <location evidence="1">Nucleus</location>
    </subcellularLocation>
</comment>
<dbReference type="FunFam" id="3.30.70.330:FF:000397">
    <property type="entry name" value="RNA binding protein Nrd1"/>
    <property type="match status" value="1"/>
</dbReference>
<feature type="compositionally biased region" description="Low complexity" evidence="8">
    <location>
        <begin position="690"/>
        <end position="705"/>
    </location>
</feature>
<dbReference type="InterPro" id="IPR006569">
    <property type="entry name" value="CID_dom"/>
</dbReference>
<gene>
    <name evidence="11" type="ORF">DHEL01_v211858</name>
</gene>
<dbReference type="GO" id="GO:0071006">
    <property type="term" value="C:U2-type catalytic step 1 spliceosome"/>
    <property type="evidence" value="ECO:0007669"/>
    <property type="project" value="TreeGrafter"/>
</dbReference>
<dbReference type="PROSITE" id="PS51391">
    <property type="entry name" value="CID"/>
    <property type="match status" value="1"/>
</dbReference>
<dbReference type="Pfam" id="PF04818">
    <property type="entry name" value="CID"/>
    <property type="match status" value="1"/>
</dbReference>
<dbReference type="InterPro" id="IPR048892">
    <property type="entry name" value="Nrd1_Seb1_dom2"/>
</dbReference>
<feature type="compositionally biased region" description="Low complexity" evidence="8">
    <location>
        <begin position="644"/>
        <end position="661"/>
    </location>
</feature>
<dbReference type="Gene3D" id="3.30.70.330">
    <property type="match status" value="1"/>
</dbReference>
<dbReference type="GO" id="GO:0036002">
    <property type="term" value="F:pre-mRNA binding"/>
    <property type="evidence" value="ECO:0007669"/>
    <property type="project" value="TreeGrafter"/>
</dbReference>
<organism evidence="11 12">
    <name type="scientific">Diaporthe helianthi</name>
    <dbReference type="NCBI Taxonomy" id="158607"/>
    <lineage>
        <taxon>Eukaryota</taxon>
        <taxon>Fungi</taxon>
        <taxon>Dikarya</taxon>
        <taxon>Ascomycota</taxon>
        <taxon>Pezizomycotina</taxon>
        <taxon>Sordariomycetes</taxon>
        <taxon>Sordariomycetidae</taxon>
        <taxon>Diaporthales</taxon>
        <taxon>Diaporthaceae</taxon>
        <taxon>Diaporthe</taxon>
    </lineage>
</organism>
<dbReference type="InterPro" id="IPR035979">
    <property type="entry name" value="RBD_domain_sf"/>
</dbReference>
<reference evidence="11" key="1">
    <citation type="submission" date="2017-09" db="EMBL/GenBank/DDBJ databases">
        <title>Polyketide synthases of a Diaporthe helianthi virulent isolate.</title>
        <authorList>
            <person name="Baroncelli R."/>
        </authorList>
    </citation>
    <scope>NUCLEOTIDE SEQUENCE [LARGE SCALE GENOMIC DNA]</scope>
    <source>
        <strain evidence="11">7/96</strain>
    </source>
</reference>
<keyword evidence="4 7" id="KW-0694">RNA-binding</keyword>
<dbReference type="PANTHER" id="PTHR14089">
    <property type="entry name" value="PRE-MRNA-SPLICING FACTOR RBM22"/>
    <property type="match status" value="1"/>
</dbReference>
<feature type="domain" description="RRM" evidence="9">
    <location>
        <begin position="465"/>
        <end position="519"/>
    </location>
</feature>
<keyword evidence="12" id="KW-1185">Reference proteome</keyword>
<keyword evidence="2" id="KW-0597">Phosphoprotein</keyword>
<sequence>MSSAVADLEASLQAMLGLKPPGVSGSKISHLTSLCIANVQSESVLVQKIYTHFKKAPSTHKLGVLYVVDSVTRKWLEQAKQQGQPVGSSAPDGSFAAGVNRVTELMPVLMNDIISSAPPDQREKIRKLVDIWEKGQTFPPKMIEGFKDKLNNQSTTPPGSPPANPLPSLSNRPTPAPPAIPTNIMETLANIARQNANNAQKTPAPSSSTPAPVSAAYPAAAPPANPSATQSFMTSLQQGMPFLQTSQPPAPAVNPPTLPFMAPQAAQVPNYAAQNGMAGMFNGMQAAAPAPQPGATDNTTLQVALIQQLVQKGMPADQIAAVVKALASNTPVAAPPVSQQPMQGSYPLPPNGTSGWAPPRPDDARAPRSPTNRAHGRSRSRSPGRQWEHRGSPRGRDERRFGEYGRNSPPRDRFDDRDRSRQYRQRSPPRQGHSPRQDEMPAFQQQKWIEHDPSLPNGCIKVLSRTLFVGGVNCSENELRNIFNGFGTVQTCIVNKEKRHAFVKMYSRKDAVNAKDAMDRGLSPDAQLRTRWGVGFGPRDCSDYQTGISVIPIHKLTEADRKWMLTAPYGGSGGQPIAHGMVVEEPDIEIGAGVSSKAISRRMQTDKGGSHGPKSSHRDSDDRQERGGRHHGRRGGRVEKNLGNNNSNSSNSNSNSSNSNNHPATGNEPVVPGFPYGISTDSNGFPVFPPGFAFPAPDAATNPPY</sequence>
<dbReference type="GO" id="GO:0031126">
    <property type="term" value="P:sno(s)RNA 3'-end processing"/>
    <property type="evidence" value="ECO:0007669"/>
    <property type="project" value="UniProtKB-ARBA"/>
</dbReference>